<evidence type="ECO:0000313" key="3">
    <source>
        <dbReference type="EMBL" id="KAK7871943.1"/>
    </source>
</evidence>
<dbReference type="Proteomes" id="UP001378592">
    <property type="component" value="Unassembled WGS sequence"/>
</dbReference>
<comment type="caution">
    <text evidence="3">The sequence shown here is derived from an EMBL/GenBank/DDBJ whole genome shotgun (WGS) entry which is preliminary data.</text>
</comment>
<dbReference type="Gene3D" id="1.25.40.20">
    <property type="entry name" value="Ankyrin repeat-containing domain"/>
    <property type="match status" value="1"/>
</dbReference>
<accession>A0AAN9VX49</accession>
<evidence type="ECO:0000313" key="4">
    <source>
        <dbReference type="Proteomes" id="UP001378592"/>
    </source>
</evidence>
<dbReference type="EMBL" id="JAZDUA010000031">
    <property type="protein sequence ID" value="KAK7871943.1"/>
    <property type="molecule type" value="Genomic_DNA"/>
</dbReference>
<dbReference type="PANTHER" id="PTHR46677">
    <property type="entry name" value="SMC5-SMC6 COMPLEX LOCALIZATION FACTOR PROTEIN 1"/>
    <property type="match status" value="1"/>
</dbReference>
<keyword evidence="1" id="KW-0040">ANK repeat</keyword>
<organism evidence="3 4">
    <name type="scientific">Gryllus longicercus</name>
    <dbReference type="NCBI Taxonomy" id="2509291"/>
    <lineage>
        <taxon>Eukaryota</taxon>
        <taxon>Metazoa</taxon>
        <taxon>Ecdysozoa</taxon>
        <taxon>Arthropoda</taxon>
        <taxon>Hexapoda</taxon>
        <taxon>Insecta</taxon>
        <taxon>Pterygota</taxon>
        <taxon>Neoptera</taxon>
        <taxon>Polyneoptera</taxon>
        <taxon>Orthoptera</taxon>
        <taxon>Ensifera</taxon>
        <taxon>Gryllidea</taxon>
        <taxon>Grylloidea</taxon>
        <taxon>Gryllidae</taxon>
        <taxon>Gryllinae</taxon>
        <taxon>Gryllus</taxon>
    </lineage>
</organism>
<dbReference type="InterPro" id="IPR036770">
    <property type="entry name" value="Ankyrin_rpt-contain_sf"/>
</dbReference>
<keyword evidence="4" id="KW-1185">Reference proteome</keyword>
<name>A0AAN9VX49_9ORTH</name>
<proteinExistence type="predicted"/>
<gene>
    <name evidence="3" type="ORF">R5R35_004745</name>
</gene>
<feature type="repeat" description="ANK" evidence="1">
    <location>
        <begin position="1044"/>
        <end position="1066"/>
    </location>
</feature>
<evidence type="ECO:0000256" key="2">
    <source>
        <dbReference type="SAM" id="MobiDB-lite"/>
    </source>
</evidence>
<dbReference type="GO" id="GO:0005634">
    <property type="term" value="C:nucleus"/>
    <property type="evidence" value="ECO:0007669"/>
    <property type="project" value="TreeGrafter"/>
</dbReference>
<dbReference type="PANTHER" id="PTHR46677:SF1">
    <property type="entry name" value="SMC5-SMC6 COMPLEX LOCALIZATION FACTOR PROTEIN 1"/>
    <property type="match status" value="1"/>
</dbReference>
<dbReference type="InterPro" id="IPR042479">
    <property type="entry name" value="Slf1"/>
</dbReference>
<dbReference type="SUPFAM" id="SSF48403">
    <property type="entry name" value="Ankyrin repeat"/>
    <property type="match status" value="1"/>
</dbReference>
<dbReference type="GO" id="GO:1990166">
    <property type="term" value="P:protein localization to site of double-strand break"/>
    <property type="evidence" value="ECO:0007669"/>
    <property type="project" value="TreeGrafter"/>
</dbReference>
<dbReference type="InterPro" id="IPR002110">
    <property type="entry name" value="Ankyrin_rpt"/>
</dbReference>
<protein>
    <submittedName>
        <fullName evidence="3">Uncharacterized protein</fullName>
    </submittedName>
</protein>
<feature type="region of interest" description="Disordered" evidence="2">
    <location>
        <begin position="56"/>
        <end position="85"/>
    </location>
</feature>
<dbReference type="AlphaFoldDB" id="A0AAN9VX49"/>
<feature type="region of interest" description="Disordered" evidence="2">
    <location>
        <begin position="101"/>
        <end position="136"/>
    </location>
</feature>
<dbReference type="GO" id="GO:0035861">
    <property type="term" value="C:site of double-strand break"/>
    <property type="evidence" value="ECO:0007669"/>
    <property type="project" value="TreeGrafter"/>
</dbReference>
<dbReference type="PROSITE" id="PS50297">
    <property type="entry name" value="ANK_REP_REGION"/>
    <property type="match status" value="1"/>
</dbReference>
<dbReference type="GO" id="GO:0006974">
    <property type="term" value="P:DNA damage response"/>
    <property type="evidence" value="ECO:0007669"/>
    <property type="project" value="TreeGrafter"/>
</dbReference>
<dbReference type="PROSITE" id="PS50088">
    <property type="entry name" value="ANK_REPEAT"/>
    <property type="match status" value="2"/>
</dbReference>
<feature type="region of interest" description="Disordered" evidence="2">
    <location>
        <begin position="328"/>
        <end position="351"/>
    </location>
</feature>
<sequence length="1235" mass="140161">MGAWNCCGKDNFKITLNSTGKFLMNTAISVTVDFNRQLMSELEVKHNDNNVSEIRSLTSSVKPSPSHFPMGEYLSQNSFTPRREHSQSQCIEKLSSWHHAEPDDLHWTPSPQPSPTKKRVLSPRNGRTPNKRRKSFSPQKNKIYNYFVQTDGIKIENVKQCREVSNHSYWNSSVADKNCTTTSRFCNSNSIAENCLGTYSSVDTDIPSVIVISSDEEDSPISVSVKEVQQKSSWQTHCNVVDLCDGKPVVHLNTSDKLEQKVSDTRNVSVNLSGSPNRKSIDSEVYIISSDEDEDLWLSSQTVIDLTCDDLCSSDDAGGVIVPESKHFQKSSMEKECEEEEDDDDDDDDDCSSVISYHPNLLSQREKCFKDDSDTCSLEGKIEIQNVSSYTNQLPKTGIGLEENEGSEMRELSSQEPHYISHLETSSHLDDLCSKFAFMQPLEDDVNINYNVLEGQDENETGSSLPSPPPPFEVHENTHAMPVEGNDRVIAIKKCSKSENCEREEYLEEEQVSVFKDKENNFSVTCSSSPMRDKNISNLDEIVSPCIERKVCEKDTTEVTTSSKEVNKLSTKVIRPSAVRVCQAQAEVLLSKFCRPWIDLDTDEVPKCCETGPTDCYSFHGKKELCPEESEFYDEFLLWRMDNGSSAIDLIQSRLNGLVFPTTSVLQNLLYGCMELWVEGISEAMIWLRHLLKLHPPCAFGMLDYYRKVLFNPVKDMKAPDGIFWLCVSKIEEVINAIQIQIAENNAAAKTSSDQHESFDLVERFLESSLLQCEKEVHDIKPSNKLSQLFDTLDYLIRIMEADLNVGLLKNFSNLKRYTCKTGRPLIAVALWGTHGTVGNVNTKCRHLMKMYMKIMESYHDIKYHRYFRRLISLMAGVTYASERNSEPPKYPNIESNCRDLANAFASIMMATAINVTQVHLILESLSPDWFRVCVCSNLIEKLYGRNMELSLRPTVFLLKSLNKLNQVYPSDEEISKTLLAEPDSNKATTKDSEELPLNYVKQATKKDKRGETRLHIACRRNNIQEVERLLNVPDININEKDHMGWTPLHEAAFHGSLECVRCLLNFRTPSGGPAVDLEARSKGGVTPLMDAVSKNHLEVAFVLLQYGGQKLLSHENSEGFSVWDLARSDEMKRVLSNAQDHGLVYDLTIPRTLYVKLAVLTPLAIKYYIKFSEVTRIVNYLKYNTELTREGASSVKFHPIAFKQDYLEFKKLQSFLKEEMNNANRLLNTLDSFI</sequence>
<feature type="compositionally biased region" description="Acidic residues" evidence="2">
    <location>
        <begin position="336"/>
        <end position="351"/>
    </location>
</feature>
<evidence type="ECO:0000256" key="1">
    <source>
        <dbReference type="PROSITE-ProRule" id="PRU00023"/>
    </source>
</evidence>
<dbReference type="Pfam" id="PF12796">
    <property type="entry name" value="Ank_2"/>
    <property type="match status" value="1"/>
</dbReference>
<reference evidence="3 4" key="1">
    <citation type="submission" date="2024-03" db="EMBL/GenBank/DDBJ databases">
        <title>The genome assembly and annotation of the cricket Gryllus longicercus Weissman &amp; Gray.</title>
        <authorList>
            <person name="Szrajer S."/>
            <person name="Gray D."/>
            <person name="Ylla G."/>
        </authorList>
    </citation>
    <scope>NUCLEOTIDE SEQUENCE [LARGE SCALE GENOMIC DNA]</scope>
    <source>
        <strain evidence="3">DAG 2021-001</strain>
        <tissue evidence="3">Whole body minus gut</tissue>
    </source>
</reference>
<feature type="repeat" description="ANK" evidence="1">
    <location>
        <begin position="1010"/>
        <end position="1043"/>
    </location>
</feature>
<dbReference type="GO" id="GO:2000781">
    <property type="term" value="P:positive regulation of double-strand break repair"/>
    <property type="evidence" value="ECO:0007669"/>
    <property type="project" value="InterPro"/>
</dbReference>
<dbReference type="SMART" id="SM00248">
    <property type="entry name" value="ANK"/>
    <property type="match status" value="3"/>
</dbReference>